<comment type="caution">
    <text evidence="1">The sequence shown here is derived from an EMBL/GenBank/DDBJ whole genome shotgun (WGS) entry which is preliminary data.</text>
</comment>
<dbReference type="Proteomes" id="UP000193087">
    <property type="component" value="Unassembled WGS sequence"/>
</dbReference>
<gene>
    <name evidence="1" type="ORF">AWC22_23045</name>
</gene>
<dbReference type="EMBL" id="LQPQ01000117">
    <property type="protein sequence ID" value="ORW74803.1"/>
    <property type="molecule type" value="Genomic_DNA"/>
</dbReference>
<reference evidence="1 2" key="1">
    <citation type="submission" date="2016-01" db="EMBL/GenBank/DDBJ databases">
        <title>The new phylogeny of the genus Mycobacterium.</title>
        <authorList>
            <person name="Tarcisio F."/>
            <person name="Conor M."/>
            <person name="Antonella G."/>
            <person name="Elisabetta G."/>
            <person name="Giulia F.S."/>
            <person name="Sara T."/>
            <person name="Anna F."/>
            <person name="Clotilde B."/>
            <person name="Roberto B."/>
            <person name="Veronica D.S."/>
            <person name="Fabio R."/>
            <person name="Monica P."/>
            <person name="Olivier J."/>
            <person name="Enrico T."/>
            <person name="Nicola S."/>
        </authorList>
    </citation>
    <scope>NUCLEOTIDE SEQUENCE [LARGE SCALE GENOMIC DNA]</scope>
    <source>
        <strain evidence="1 2">DSM 45176</strain>
    </source>
</reference>
<dbReference type="AlphaFoldDB" id="A0A1X2CG82"/>
<sequence length="66" mass="6972">MLLMPTDGIANTWIAEGRCDAGYRVVLAGSVHSGGLAKLGEVRKGRCEAVHPDRGSEVPRPKVSAK</sequence>
<protein>
    <submittedName>
        <fullName evidence="1">Uncharacterized protein</fullName>
    </submittedName>
</protein>
<name>A0A1X2CG82_9MYCO</name>
<accession>A0A1X2CG82</accession>
<evidence type="ECO:0000313" key="1">
    <source>
        <dbReference type="EMBL" id="ORW74803.1"/>
    </source>
</evidence>
<keyword evidence="2" id="KW-1185">Reference proteome</keyword>
<proteinExistence type="predicted"/>
<organism evidence="1 2">
    <name type="scientific">Mycobacterium riyadhense</name>
    <dbReference type="NCBI Taxonomy" id="486698"/>
    <lineage>
        <taxon>Bacteria</taxon>
        <taxon>Bacillati</taxon>
        <taxon>Actinomycetota</taxon>
        <taxon>Actinomycetes</taxon>
        <taxon>Mycobacteriales</taxon>
        <taxon>Mycobacteriaceae</taxon>
        <taxon>Mycobacterium</taxon>
    </lineage>
</organism>
<evidence type="ECO:0000313" key="2">
    <source>
        <dbReference type="Proteomes" id="UP000193087"/>
    </source>
</evidence>